<feature type="signal peptide" evidence="1">
    <location>
        <begin position="1"/>
        <end position="22"/>
    </location>
</feature>
<keyword evidence="1" id="KW-0732">Signal</keyword>
<reference evidence="2" key="2">
    <citation type="journal article" date="2015" name="Data Brief">
        <title>Shoot transcriptome of the giant reed, Arundo donax.</title>
        <authorList>
            <person name="Barrero R.A."/>
            <person name="Guerrero F.D."/>
            <person name="Moolhuijzen P."/>
            <person name="Goolsby J.A."/>
            <person name="Tidwell J."/>
            <person name="Bellgard S.E."/>
            <person name="Bellgard M.I."/>
        </authorList>
    </citation>
    <scope>NUCLEOTIDE SEQUENCE</scope>
    <source>
        <tissue evidence="2">Shoot tissue taken approximately 20 cm above the soil surface</tissue>
    </source>
</reference>
<accession>A0A0A8Y4R6</accession>
<protein>
    <recommendedName>
        <fullName evidence="3">Secreted protein</fullName>
    </recommendedName>
</protein>
<evidence type="ECO:0000313" key="2">
    <source>
        <dbReference type="EMBL" id="JAD18997.1"/>
    </source>
</evidence>
<dbReference type="EMBL" id="GBRH01278898">
    <property type="protein sequence ID" value="JAD18997.1"/>
    <property type="molecule type" value="Transcribed_RNA"/>
</dbReference>
<dbReference type="AlphaFoldDB" id="A0A0A8Y4R6"/>
<evidence type="ECO:0008006" key="3">
    <source>
        <dbReference type="Google" id="ProtNLM"/>
    </source>
</evidence>
<name>A0A0A8Y4R6_ARUDO</name>
<reference evidence="2" key="1">
    <citation type="submission" date="2014-09" db="EMBL/GenBank/DDBJ databases">
        <authorList>
            <person name="Magalhaes I.L.F."/>
            <person name="Oliveira U."/>
            <person name="Santos F.R."/>
            <person name="Vidigal T.H.D.A."/>
            <person name="Brescovit A.D."/>
            <person name="Santos A.J."/>
        </authorList>
    </citation>
    <scope>NUCLEOTIDE SEQUENCE</scope>
    <source>
        <tissue evidence="2">Shoot tissue taken approximately 20 cm above the soil surface</tissue>
    </source>
</reference>
<feature type="chain" id="PRO_5002043239" description="Secreted protein" evidence="1">
    <location>
        <begin position="23"/>
        <end position="66"/>
    </location>
</feature>
<sequence length="66" mass="7418">MQVCNSLFLIIVLFIGSQTCHKNKFTSHVSKVFVLKLVILITNLSKTVSLAICFDVSSDFHPASFW</sequence>
<organism evidence="2">
    <name type="scientific">Arundo donax</name>
    <name type="common">Giant reed</name>
    <name type="synonym">Donax arundinaceus</name>
    <dbReference type="NCBI Taxonomy" id="35708"/>
    <lineage>
        <taxon>Eukaryota</taxon>
        <taxon>Viridiplantae</taxon>
        <taxon>Streptophyta</taxon>
        <taxon>Embryophyta</taxon>
        <taxon>Tracheophyta</taxon>
        <taxon>Spermatophyta</taxon>
        <taxon>Magnoliopsida</taxon>
        <taxon>Liliopsida</taxon>
        <taxon>Poales</taxon>
        <taxon>Poaceae</taxon>
        <taxon>PACMAD clade</taxon>
        <taxon>Arundinoideae</taxon>
        <taxon>Arundineae</taxon>
        <taxon>Arundo</taxon>
    </lineage>
</organism>
<proteinExistence type="predicted"/>
<evidence type="ECO:0000256" key="1">
    <source>
        <dbReference type="SAM" id="SignalP"/>
    </source>
</evidence>